<proteinExistence type="predicted"/>
<dbReference type="STRING" id="4565.A0A3B6MZW3"/>
<evidence type="ECO:0000313" key="3">
    <source>
        <dbReference type="Proteomes" id="UP000019116"/>
    </source>
</evidence>
<evidence type="ECO:0000313" key="2">
    <source>
        <dbReference type="EnsemblPlants" id="TraesCS5D02G500600.1.cds1"/>
    </source>
</evidence>
<dbReference type="Gramene" id="TraesLAC5D03G03170150.1">
    <property type="protein sequence ID" value="TraesLAC5D03G03170150.1.CDS1"/>
    <property type="gene ID" value="TraesLAC5D03G03170150"/>
</dbReference>
<dbReference type="Gramene" id="TraesCS5D03G1095600.1">
    <property type="protein sequence ID" value="TraesCS5D03G1095600.1.CDS1"/>
    <property type="gene ID" value="TraesCS5D03G1095600"/>
</dbReference>
<dbReference type="Gramene" id="TraesSYM5D03G03155260.1">
    <property type="protein sequence ID" value="TraesSYM5D03G03155260.1.CDS1"/>
    <property type="gene ID" value="TraesSYM5D03G03155260"/>
</dbReference>
<keyword evidence="3" id="KW-1185">Reference proteome</keyword>
<dbReference type="Gramene" id="TraesCLE_scaffold_021082_01G000100.1">
    <property type="protein sequence ID" value="TraesCLE_scaffold_021082_01G000100.1"/>
    <property type="gene ID" value="TraesCLE_scaffold_021082_01G000100"/>
</dbReference>
<dbReference type="OrthoDB" id="693114at2759"/>
<dbReference type="Gramene" id="TraesJUL5D03G03239610.1">
    <property type="protein sequence ID" value="TraesJUL5D03G03239610.1.CDS1"/>
    <property type="gene ID" value="TraesJUL5D03G03239610"/>
</dbReference>
<accession>A0A3B6MZW3</accession>
<dbReference type="InterPro" id="IPR008974">
    <property type="entry name" value="TRAF-like"/>
</dbReference>
<reference evidence="2" key="1">
    <citation type="submission" date="2018-08" db="EMBL/GenBank/DDBJ databases">
        <authorList>
            <person name="Rossello M."/>
        </authorList>
    </citation>
    <scope>NUCLEOTIDE SEQUENCE [LARGE SCALE GENOMIC DNA]</scope>
    <source>
        <strain evidence="2">cv. Chinese Spring</strain>
    </source>
</reference>
<dbReference type="InterPro" id="IPR045005">
    <property type="entry name" value="BPM1-6"/>
</dbReference>
<dbReference type="Gramene" id="TraesSTA5D03G03205050.1">
    <property type="protein sequence ID" value="TraesSTA5D03G03205050.1.CDS1"/>
    <property type="gene ID" value="TraesSTA5D03G03205050"/>
</dbReference>
<dbReference type="SMR" id="A0A3B6MZW3"/>
<dbReference type="OMA" id="DRSTIRC"/>
<dbReference type="Pfam" id="PF22486">
    <property type="entry name" value="MATH_2"/>
    <property type="match status" value="1"/>
</dbReference>
<dbReference type="Gramene" id="TraesLDM5D03G03219260.1">
    <property type="protein sequence ID" value="TraesLDM5D03G03219260.1.CDS1"/>
    <property type="gene ID" value="TraesLDM5D03G03219260"/>
</dbReference>
<sequence length="227" mass="24973">MGIMAPPTSSGGVDFYIKSRVPGSHLLQIDGYSIAKHATDGTSFKSCPFTVGGYRWAIYLFPNSDRLDSADFISVFLALDEYIKGPIRVHLEFSFMDEVEKQDPAHVRARQVVDLHGGYVVGYRRFIAREAMENSKHLKGDRSTIRCDLFVLKHVIIRENLHASGHRRCEACNLRVATMGGGPLVHACLCDVCSHASRNDAAAKQCAGCHGPDEGFFLSLLSPTSIS</sequence>
<reference evidence="2" key="2">
    <citation type="submission" date="2018-10" db="UniProtKB">
        <authorList>
            <consortium name="EnsemblPlants"/>
        </authorList>
    </citation>
    <scope>IDENTIFICATION</scope>
</reference>
<dbReference type="AlphaFoldDB" id="A0A3B6MZW3"/>
<dbReference type="CDD" id="cd00121">
    <property type="entry name" value="MATH"/>
    <property type="match status" value="1"/>
</dbReference>
<protein>
    <recommendedName>
        <fullName evidence="1">MATH domain-containing protein</fullName>
    </recommendedName>
</protein>
<name>A0A3B6MZW3_WHEAT</name>
<dbReference type="Gramene" id="TraesMAC5D03G03213080.1">
    <property type="protein sequence ID" value="TraesMAC5D03G03213080.1.CDS1"/>
    <property type="gene ID" value="TraesMAC5D03G03213080"/>
</dbReference>
<dbReference type="Gramene" id="TraesCAD_scaffold_062640_01G000200.1">
    <property type="protein sequence ID" value="TraesCAD_scaffold_062640_01G000200.1"/>
    <property type="gene ID" value="TraesCAD_scaffold_062640_01G000200"/>
</dbReference>
<dbReference type="Gramene" id="TraesJAG5D03G03211410.1">
    <property type="protein sequence ID" value="TraesJAG5D03G03211410.1.CDS1"/>
    <property type="gene ID" value="TraesJAG5D03G03211410"/>
</dbReference>
<dbReference type="Gramene" id="TraesCS5D02G500600.1">
    <property type="protein sequence ID" value="TraesCS5D02G500600.1.cds1"/>
    <property type="gene ID" value="TraesCS5D02G500600"/>
</dbReference>
<dbReference type="Proteomes" id="UP000019116">
    <property type="component" value="Chromosome 5D"/>
</dbReference>
<dbReference type="Gramene" id="TraesARI5D03G03168170.1">
    <property type="protein sequence ID" value="TraesARI5D03G03168170.1.CDS1"/>
    <property type="gene ID" value="TraesARI5D03G03168170"/>
</dbReference>
<evidence type="ECO:0000259" key="1">
    <source>
        <dbReference type="PROSITE" id="PS50144"/>
    </source>
</evidence>
<dbReference type="Gramene" id="TraesNOR5D03G03244170.1">
    <property type="protein sequence ID" value="TraesNOR5D03G03244170.1.CDS1"/>
    <property type="gene ID" value="TraesNOR5D03G03244170"/>
</dbReference>
<dbReference type="Gramene" id="TraesROB_scaffold_065948_01G000100.1">
    <property type="protein sequence ID" value="TraesROB_scaffold_065948_01G000100.1"/>
    <property type="gene ID" value="TraesROB_scaffold_065948_01G000100"/>
</dbReference>
<dbReference type="Gramene" id="TraesRN5D0101132500.1">
    <property type="protein sequence ID" value="TraesRN5D0101132500.1"/>
    <property type="gene ID" value="TraesRN5D0101132500"/>
</dbReference>
<dbReference type="GO" id="GO:0016567">
    <property type="term" value="P:protein ubiquitination"/>
    <property type="evidence" value="ECO:0007669"/>
    <property type="project" value="InterPro"/>
</dbReference>
<dbReference type="PANTHER" id="PTHR26379:SF479">
    <property type="entry name" value="MATH DOMAIN-CONTAINING PROTEIN"/>
    <property type="match status" value="1"/>
</dbReference>
<dbReference type="PROSITE" id="PS50144">
    <property type="entry name" value="MATH"/>
    <property type="match status" value="1"/>
</dbReference>
<dbReference type="Gene3D" id="2.60.210.10">
    <property type="entry name" value="Apoptosis, Tumor Necrosis Factor Receptor Associated Protein 2, Chain A"/>
    <property type="match status" value="1"/>
</dbReference>
<dbReference type="PANTHER" id="PTHR26379">
    <property type="entry name" value="BTB/POZ AND MATH DOMAIN-CONTAINING PROTEIN 1"/>
    <property type="match status" value="1"/>
</dbReference>
<feature type="domain" description="MATH" evidence="1">
    <location>
        <begin position="22"/>
        <end position="149"/>
    </location>
</feature>
<dbReference type="Gramene" id="TraesPARA_EIv1.0_1874530.1">
    <property type="protein sequence ID" value="TraesPARA_EIv1.0_1874530.1.CDS1"/>
    <property type="gene ID" value="TraesPARA_EIv1.0_1874530"/>
</dbReference>
<dbReference type="EnsemblPlants" id="TraesCS5D02G500600.1">
    <property type="protein sequence ID" value="TraesCS5D02G500600.1.cds1"/>
    <property type="gene ID" value="TraesCS5D02G500600"/>
</dbReference>
<organism evidence="2">
    <name type="scientific">Triticum aestivum</name>
    <name type="common">Wheat</name>
    <dbReference type="NCBI Taxonomy" id="4565"/>
    <lineage>
        <taxon>Eukaryota</taxon>
        <taxon>Viridiplantae</taxon>
        <taxon>Streptophyta</taxon>
        <taxon>Embryophyta</taxon>
        <taxon>Tracheophyta</taxon>
        <taxon>Spermatophyta</taxon>
        <taxon>Magnoliopsida</taxon>
        <taxon>Liliopsida</taxon>
        <taxon>Poales</taxon>
        <taxon>Poaceae</taxon>
        <taxon>BOP clade</taxon>
        <taxon>Pooideae</taxon>
        <taxon>Triticodae</taxon>
        <taxon>Triticeae</taxon>
        <taxon>Triticinae</taxon>
        <taxon>Triticum</taxon>
    </lineage>
</organism>
<dbReference type="InterPro" id="IPR002083">
    <property type="entry name" value="MATH/TRAF_dom"/>
</dbReference>
<dbReference type="SUPFAM" id="SSF49599">
    <property type="entry name" value="TRAF domain-like"/>
    <property type="match status" value="1"/>
</dbReference>
<dbReference type="Gramene" id="TraesWEE_scaffold_081507_01G000200.1">
    <property type="protein sequence ID" value="TraesWEE_scaffold_081507_01G000200.1"/>
    <property type="gene ID" value="TraesWEE_scaffold_081507_01G000200"/>
</dbReference>